<gene>
    <name evidence="1" type="ORF">PHAECO_LOCUS9356</name>
</gene>
<dbReference type="OrthoDB" id="10057522at2759"/>
<proteinExistence type="predicted"/>
<reference evidence="1" key="1">
    <citation type="submission" date="2022-01" db="EMBL/GenBank/DDBJ databases">
        <authorList>
            <person name="King R."/>
        </authorList>
    </citation>
    <scope>NUCLEOTIDE SEQUENCE</scope>
</reference>
<evidence type="ECO:0000313" key="1">
    <source>
        <dbReference type="EMBL" id="CAG9822112.1"/>
    </source>
</evidence>
<dbReference type="Proteomes" id="UP001153737">
    <property type="component" value="Chromosome 5"/>
</dbReference>
<name>A0A9N9SJJ0_PHACE</name>
<keyword evidence="2" id="KW-1185">Reference proteome</keyword>
<reference evidence="1" key="2">
    <citation type="submission" date="2022-10" db="EMBL/GenBank/DDBJ databases">
        <authorList>
            <consortium name="ENA_rothamsted_submissions"/>
            <consortium name="culmorum"/>
            <person name="King R."/>
        </authorList>
    </citation>
    <scope>NUCLEOTIDE SEQUENCE</scope>
</reference>
<dbReference type="AlphaFoldDB" id="A0A9N9SJJ0"/>
<evidence type="ECO:0000313" key="2">
    <source>
        <dbReference type="Proteomes" id="UP001153737"/>
    </source>
</evidence>
<sequence>MDVNWDRCVICQNDTGESLKCPLLTPGTSGEQTDAYTTFLKNVEQFRSIDALPVELSFGINENANTFASHSASWHKSCHLKFNNSKLAKAIKRQQTGVCQNPSPSKRVTLEVDCCLFCKKGKDEGLLHQVSTFDTDSNIRSMITELNDTQLLTRIIGGDLIAKEAKYHLACLVHLRNRYRSLTRKANLQDENTDEKLNECRSFVELSSYIRTSVKSGILLFEVSEIHSMYVNRLEELGINKQINKTSLKNKLLEHFPEAQEQFDGRHTVTIFNEGMRNMLREALKIRDFSENAVILSKAAAIVRKYIMNHQGFKFSGYFPAECQEDSLPASLKSLVSMILVGSNLQDQVKRDSQACLTIGQCIVYNSGTKMSHSTLKARHSKEPEPPF</sequence>
<dbReference type="PANTHER" id="PTHR47018:SF2">
    <property type="entry name" value="TESMIN_TSO1-LIKE CXC DOMAIN-CONTAINING PROTEIN"/>
    <property type="match status" value="1"/>
</dbReference>
<protein>
    <submittedName>
        <fullName evidence="1">Uncharacterized protein</fullName>
    </submittedName>
</protein>
<organism evidence="1 2">
    <name type="scientific">Phaedon cochleariae</name>
    <name type="common">Mustard beetle</name>
    <dbReference type="NCBI Taxonomy" id="80249"/>
    <lineage>
        <taxon>Eukaryota</taxon>
        <taxon>Metazoa</taxon>
        <taxon>Ecdysozoa</taxon>
        <taxon>Arthropoda</taxon>
        <taxon>Hexapoda</taxon>
        <taxon>Insecta</taxon>
        <taxon>Pterygota</taxon>
        <taxon>Neoptera</taxon>
        <taxon>Endopterygota</taxon>
        <taxon>Coleoptera</taxon>
        <taxon>Polyphaga</taxon>
        <taxon>Cucujiformia</taxon>
        <taxon>Chrysomeloidea</taxon>
        <taxon>Chrysomelidae</taxon>
        <taxon>Chrysomelinae</taxon>
        <taxon>Chrysomelini</taxon>
        <taxon>Phaedon</taxon>
    </lineage>
</organism>
<dbReference type="PANTHER" id="PTHR47018">
    <property type="entry name" value="CXC DOMAIN-CONTAINING PROTEIN-RELATED"/>
    <property type="match status" value="1"/>
</dbReference>
<accession>A0A9N9SJJ0</accession>
<dbReference type="EMBL" id="OU896711">
    <property type="protein sequence ID" value="CAG9822112.1"/>
    <property type="molecule type" value="Genomic_DNA"/>
</dbReference>